<dbReference type="KEGG" id="sfm:108935043"/>
<accession>A0A8C9WKP3</accession>
<dbReference type="FunFam" id="1.10.167.10:FF:000001">
    <property type="entry name" value="Putative regulator of g-protein signaling 12"/>
    <property type="match status" value="1"/>
</dbReference>
<reference evidence="3" key="2">
    <citation type="submission" date="2025-08" db="UniProtKB">
        <authorList>
            <consortium name="Ensembl"/>
        </authorList>
    </citation>
    <scope>IDENTIFICATION</scope>
</reference>
<name>A0A8C9WKP3_SCLFO</name>
<dbReference type="PRINTS" id="PR01301">
    <property type="entry name" value="RGSPROTEIN"/>
</dbReference>
<dbReference type="InterPro" id="IPR016137">
    <property type="entry name" value="RGS"/>
</dbReference>
<dbReference type="PROSITE" id="PS50132">
    <property type="entry name" value="RGS"/>
    <property type="match status" value="1"/>
</dbReference>
<dbReference type="SUPFAM" id="SSF48097">
    <property type="entry name" value="Regulator of G-protein signaling, RGS"/>
    <property type="match status" value="1"/>
</dbReference>
<feature type="compositionally biased region" description="Basic and acidic residues" evidence="1">
    <location>
        <begin position="14"/>
        <end position="23"/>
    </location>
</feature>
<dbReference type="Proteomes" id="UP000694397">
    <property type="component" value="Chromosome 3"/>
</dbReference>
<dbReference type="InterPro" id="IPR036305">
    <property type="entry name" value="RGS_sf"/>
</dbReference>
<evidence type="ECO:0000259" key="2">
    <source>
        <dbReference type="PROSITE" id="PS50132"/>
    </source>
</evidence>
<dbReference type="OrthoDB" id="196547at2759"/>
<reference evidence="3" key="3">
    <citation type="submission" date="2025-09" db="UniProtKB">
        <authorList>
            <consortium name="Ensembl"/>
        </authorList>
    </citation>
    <scope>IDENTIFICATION</scope>
</reference>
<reference evidence="3 4" key="1">
    <citation type="submission" date="2019-04" db="EMBL/GenBank/DDBJ databases">
        <authorList>
            <consortium name="Wellcome Sanger Institute Data Sharing"/>
        </authorList>
    </citation>
    <scope>NUCLEOTIDE SEQUENCE [LARGE SCALE GENOMIC DNA]</scope>
</reference>
<feature type="compositionally biased region" description="Polar residues" evidence="1">
    <location>
        <begin position="1"/>
        <end position="13"/>
    </location>
</feature>
<gene>
    <name evidence="3" type="primary">RGS2</name>
</gene>
<feature type="domain" description="RGS" evidence="2">
    <location>
        <begin position="76"/>
        <end position="192"/>
    </location>
</feature>
<protein>
    <submittedName>
        <fullName evidence="3">Regulator of G protein signaling 2</fullName>
    </submittedName>
</protein>
<dbReference type="Gene3D" id="1.10.167.10">
    <property type="entry name" value="Regulator of G-protein Signalling 4, domain 2"/>
    <property type="match status" value="1"/>
</dbReference>
<proteinExistence type="predicted"/>
<dbReference type="PANTHER" id="PTHR10845">
    <property type="entry name" value="REGULATOR OF G PROTEIN SIGNALING"/>
    <property type="match status" value="1"/>
</dbReference>
<feature type="region of interest" description="Disordered" evidence="1">
    <location>
        <begin position="1"/>
        <end position="38"/>
    </location>
</feature>
<evidence type="ECO:0000313" key="3">
    <source>
        <dbReference type="Ensembl" id="ENSSFOP00015077334.1"/>
    </source>
</evidence>
<sequence length="198" mass="23240">MNSVLYLAQSQRSAEMDTLRSDSEPFESGHPSENKQKTWTSRLRYFLQNPSSPQDSSSRKISQRPTIDELNQWAKSFEYLLSHKYGRVAFRIFLKSEFCEENMEFWLACEKFTKIKSQSQLRTRARSIYKEFIKSKSPKEVNLDSHTKETIAQSLQWPAVSCFAKAQKIIYLLMENSSYPRFIESDLYKELCARARSS</sequence>
<evidence type="ECO:0000256" key="1">
    <source>
        <dbReference type="SAM" id="MobiDB-lite"/>
    </source>
</evidence>
<dbReference type="GeneTree" id="ENSGT00940000157937"/>
<organism evidence="3 4">
    <name type="scientific">Scleropages formosus</name>
    <name type="common">Asian bonytongue</name>
    <name type="synonym">Osteoglossum formosum</name>
    <dbReference type="NCBI Taxonomy" id="113540"/>
    <lineage>
        <taxon>Eukaryota</taxon>
        <taxon>Metazoa</taxon>
        <taxon>Chordata</taxon>
        <taxon>Craniata</taxon>
        <taxon>Vertebrata</taxon>
        <taxon>Euteleostomi</taxon>
        <taxon>Actinopterygii</taxon>
        <taxon>Neopterygii</taxon>
        <taxon>Teleostei</taxon>
        <taxon>Osteoglossocephala</taxon>
        <taxon>Osteoglossomorpha</taxon>
        <taxon>Osteoglossiformes</taxon>
        <taxon>Osteoglossidae</taxon>
        <taxon>Scleropages</taxon>
    </lineage>
</organism>
<dbReference type="SMART" id="SM00315">
    <property type="entry name" value="RGS"/>
    <property type="match status" value="1"/>
</dbReference>
<dbReference type="PANTHER" id="PTHR10845:SF43">
    <property type="entry name" value="REGULATOR OF G-PROTEIN SIGNALING 2"/>
    <property type="match status" value="1"/>
</dbReference>
<keyword evidence="4" id="KW-1185">Reference proteome</keyword>
<dbReference type="AlphaFoldDB" id="A0A8C9WKP3"/>
<dbReference type="InterPro" id="IPR044926">
    <property type="entry name" value="RGS_subdomain_2"/>
</dbReference>
<dbReference type="Pfam" id="PF00615">
    <property type="entry name" value="RGS"/>
    <property type="match status" value="1"/>
</dbReference>
<dbReference type="Ensembl" id="ENSSFOT00015048946.1">
    <property type="protein sequence ID" value="ENSSFOP00015077334.1"/>
    <property type="gene ID" value="ENSSFOG00015030714.1"/>
</dbReference>
<evidence type="ECO:0000313" key="4">
    <source>
        <dbReference type="Proteomes" id="UP000694397"/>
    </source>
</evidence>